<organism evidence="1 2">
    <name type="scientific">SAR86 cluster bacterium</name>
    <dbReference type="NCBI Taxonomy" id="2030880"/>
    <lineage>
        <taxon>Bacteria</taxon>
        <taxon>Pseudomonadati</taxon>
        <taxon>Pseudomonadota</taxon>
        <taxon>Gammaproteobacteria</taxon>
        <taxon>SAR86 cluster</taxon>
    </lineage>
</organism>
<dbReference type="AlphaFoldDB" id="A0A2A4X9A2"/>
<protein>
    <submittedName>
        <fullName evidence="1">DUF885 domain-containing protein</fullName>
    </submittedName>
</protein>
<accession>A0A2A4X9A2</accession>
<gene>
    <name evidence="1" type="ORF">COB20_06325</name>
</gene>
<dbReference type="PANTHER" id="PTHR33361">
    <property type="entry name" value="GLR0591 PROTEIN"/>
    <property type="match status" value="1"/>
</dbReference>
<comment type="caution">
    <text evidence="1">The sequence shown here is derived from an EMBL/GenBank/DDBJ whole genome shotgun (WGS) entry which is preliminary data.</text>
</comment>
<evidence type="ECO:0000313" key="1">
    <source>
        <dbReference type="EMBL" id="PCI78709.1"/>
    </source>
</evidence>
<evidence type="ECO:0000313" key="2">
    <source>
        <dbReference type="Proteomes" id="UP000218767"/>
    </source>
</evidence>
<dbReference type="EMBL" id="NVUL01000028">
    <property type="protein sequence ID" value="PCI78709.1"/>
    <property type="molecule type" value="Genomic_DNA"/>
</dbReference>
<dbReference type="InterPro" id="IPR010281">
    <property type="entry name" value="DUF885"/>
</dbReference>
<dbReference type="Proteomes" id="UP000218767">
    <property type="component" value="Unassembled WGS sequence"/>
</dbReference>
<dbReference type="Pfam" id="PF05960">
    <property type="entry name" value="DUF885"/>
    <property type="match status" value="1"/>
</dbReference>
<name>A0A2A4X9A2_9GAMM</name>
<reference evidence="2" key="1">
    <citation type="submission" date="2017-08" db="EMBL/GenBank/DDBJ databases">
        <title>A dynamic microbial community with high functional redundancy inhabits the cold, oxic subseafloor aquifer.</title>
        <authorList>
            <person name="Tully B.J."/>
            <person name="Wheat C.G."/>
            <person name="Glazer B.T."/>
            <person name="Huber J.A."/>
        </authorList>
    </citation>
    <scope>NUCLEOTIDE SEQUENCE [LARGE SCALE GENOMIC DNA]</scope>
</reference>
<sequence length="651" mass="73770">MGVHAKCLTLPPPYRPMNPMRLTMRLFLFPLILMLATCSEQESSQQSVAETATADAAEIQSNAIDTLTAETARLNDWFDQQYAEQLDFSPQTKTRLGDKSDYDLLNDYSVAGSDEQLEWRRLSVAAMQADFDYDLLNEDGKLSYDMWSYSLDRAEAGVPFRQHGYIFGRGGPHASLPNFLINYHRVDDASDIEAYLSRLGELDRVFGELLDRARAASEAGIRQPAFAYDFAMAEIDRVTSGVPFNTSDSSPNSPIWTDIRGKIAALVETDLISSDQAQDYTAQAQEILAGEVMSSYQEILAWLEQDKVFASEVSRGVWALPEGENYYNYRLAQMTTLELTADEIHEIGLAEVERLHLQMEEIMSAVDFEGSLQDFFVFMREDDRFYFPNTDEGRQDYLDLNNEYLDAITLKLPDYFGRLPQAQLEVRRVEAFREQAGAAQHYASGTPDGSRPGVFYSHMSDMSTLPIFQLEDVAYHEGSPGHHMQISIQQELTGVPRFRTQYRTTAYTEGWGLYAEWLAKEMGAFEDPYSDFGRLSGELWRAIRLVVDTGIHAQQWGEERAVQYFIENSAQAEGAIRSEIQRYITGPGQATAYKIGMMKFQELRLNAESTLGNNFDIRTFHDVVLGAGALPMPLLESRVDRWIEEVQSDIN</sequence>
<proteinExistence type="predicted"/>
<dbReference type="PANTHER" id="PTHR33361:SF16">
    <property type="entry name" value="DUF885 DOMAIN-CONTAINING PROTEIN"/>
    <property type="match status" value="1"/>
</dbReference>